<evidence type="ECO:0000313" key="2">
    <source>
        <dbReference type="Proteomes" id="UP000807469"/>
    </source>
</evidence>
<dbReference type="OrthoDB" id="2986975at2759"/>
<organism evidence="1 2">
    <name type="scientific">Pholiota conissans</name>
    <dbReference type="NCBI Taxonomy" id="109636"/>
    <lineage>
        <taxon>Eukaryota</taxon>
        <taxon>Fungi</taxon>
        <taxon>Dikarya</taxon>
        <taxon>Basidiomycota</taxon>
        <taxon>Agaricomycotina</taxon>
        <taxon>Agaricomycetes</taxon>
        <taxon>Agaricomycetidae</taxon>
        <taxon>Agaricales</taxon>
        <taxon>Agaricineae</taxon>
        <taxon>Strophariaceae</taxon>
        <taxon>Pholiota</taxon>
    </lineage>
</organism>
<sequence length="90" mass="10417">MHSQTIALGQTLPHVIIDVASPPTGRLTLFNLYVALSRSTGRKTIQLLRDFDDELFKTAHDPQLLQEDDRLERLNSITKEWYKRVVAEQR</sequence>
<dbReference type="AlphaFoldDB" id="A0A9P5YLR5"/>
<proteinExistence type="predicted"/>
<keyword evidence="2" id="KW-1185">Reference proteome</keyword>
<protein>
    <submittedName>
        <fullName evidence="1">Uncharacterized protein</fullName>
    </submittedName>
</protein>
<gene>
    <name evidence="1" type="ORF">BDN70DRAFT_869107</name>
</gene>
<reference evidence="1" key="1">
    <citation type="submission" date="2020-11" db="EMBL/GenBank/DDBJ databases">
        <authorList>
            <consortium name="DOE Joint Genome Institute"/>
            <person name="Ahrendt S."/>
            <person name="Riley R."/>
            <person name="Andreopoulos W."/>
            <person name="Labutti K."/>
            <person name="Pangilinan J."/>
            <person name="Ruiz-Duenas F.J."/>
            <person name="Barrasa J.M."/>
            <person name="Sanchez-Garcia M."/>
            <person name="Camarero S."/>
            <person name="Miyauchi S."/>
            <person name="Serrano A."/>
            <person name="Linde D."/>
            <person name="Babiker R."/>
            <person name="Drula E."/>
            <person name="Ayuso-Fernandez I."/>
            <person name="Pacheco R."/>
            <person name="Padilla G."/>
            <person name="Ferreira P."/>
            <person name="Barriuso J."/>
            <person name="Kellner H."/>
            <person name="Castanera R."/>
            <person name="Alfaro M."/>
            <person name="Ramirez L."/>
            <person name="Pisabarro A.G."/>
            <person name="Kuo A."/>
            <person name="Tritt A."/>
            <person name="Lipzen A."/>
            <person name="He G."/>
            <person name="Yan M."/>
            <person name="Ng V."/>
            <person name="Cullen D."/>
            <person name="Martin F."/>
            <person name="Rosso M.-N."/>
            <person name="Henrissat B."/>
            <person name="Hibbett D."/>
            <person name="Martinez A.T."/>
            <person name="Grigoriev I.V."/>
        </authorList>
    </citation>
    <scope>NUCLEOTIDE SEQUENCE</scope>
    <source>
        <strain evidence="1">CIRM-BRFM 674</strain>
    </source>
</reference>
<dbReference type="EMBL" id="MU155649">
    <property type="protein sequence ID" value="KAF9471634.1"/>
    <property type="molecule type" value="Genomic_DNA"/>
</dbReference>
<accession>A0A9P5YLR5</accession>
<comment type="caution">
    <text evidence="1">The sequence shown here is derived from an EMBL/GenBank/DDBJ whole genome shotgun (WGS) entry which is preliminary data.</text>
</comment>
<name>A0A9P5YLR5_9AGAR</name>
<dbReference type="Proteomes" id="UP000807469">
    <property type="component" value="Unassembled WGS sequence"/>
</dbReference>
<evidence type="ECO:0000313" key="1">
    <source>
        <dbReference type="EMBL" id="KAF9471634.1"/>
    </source>
</evidence>